<sequence length="674" mass="71436">MEGPDQPNLLSAQMNPCAICLGGISAGGGQAIFTAECSHTFHFHCISASVARSHQLCPVCSAHWRQLPLVRPADPMPAPATQVPLPPVDVMQPPQYRRLTTHPADAVVFDDDEQVGMAAGASADSPRSAGGAPSNGAVVVKTHTDYSAIARDSSHDNFAVLVHLKAPGRTEAEADAPAPRAPLDLVTVLDVSSSMRGSKLALLKQAMLFVIDILGPDDRLCIVSFSSKARRVTRLVRMSDAGKALCARALDTLVARSGTNIAEGLRTAAKVLDERRYTSGGVSSVVLLSDGQDNYTSMRQAFRRGSPNYAALVPRYFARTSGSGDRTAPIHTFGFGSDHDAAAMHVVAEATGGTFSFIENEAVVQDAFAQCVGGLLSVVVREAHVEVACVHPGVRVVAVKSGLYDSRVDEDGRAASIVAGELYADEERRFLLFLVVPRAEETDGDGDATTTLLKVTCVYRDASAGADVYVTAEAEHTVVGRPEQAGDVARSVEVEREVVRVEATEDIAAAKAAAERGSHQEAVEILENRRRAVAHLKAARGGDAMIAALEMELRDMKRRVSSRRSYACSGRAYMLAGMSAHMQQRGSSSQLQLPSVIGFDAGGVTTSMAAAGTHELSHQVASTLPYATPAMLAMLLRSRKAREAAAESGQQQHKVQEEIAEGGSEPNVPGDPNQ</sequence>
<reference evidence="1" key="1">
    <citation type="submission" date="2021-05" db="EMBL/GenBank/DDBJ databases">
        <authorList>
            <person name="Scholz U."/>
            <person name="Mascher M."/>
            <person name="Fiebig A."/>
        </authorList>
    </citation>
    <scope>NUCLEOTIDE SEQUENCE [LARGE SCALE GENOMIC DNA]</scope>
</reference>
<reference evidence="1" key="2">
    <citation type="submission" date="2025-09" db="UniProtKB">
        <authorList>
            <consortium name="EnsemblPlants"/>
        </authorList>
    </citation>
    <scope>IDENTIFICATION</scope>
</reference>
<keyword evidence="2" id="KW-1185">Reference proteome</keyword>
<accession>A0ACD5UCC9</accession>
<name>A0ACD5UCC9_AVESA</name>
<dbReference type="Proteomes" id="UP001732700">
    <property type="component" value="Chromosome 2A"/>
</dbReference>
<dbReference type="EnsemblPlants" id="AVESA.00010b.r2.2AG0229090.3">
    <property type="protein sequence ID" value="AVESA.00010b.r2.2AG0229090.3.CDS"/>
    <property type="gene ID" value="AVESA.00010b.r2.2AG0229090"/>
</dbReference>
<organism evidence="1 2">
    <name type="scientific">Avena sativa</name>
    <name type="common">Oat</name>
    <dbReference type="NCBI Taxonomy" id="4498"/>
    <lineage>
        <taxon>Eukaryota</taxon>
        <taxon>Viridiplantae</taxon>
        <taxon>Streptophyta</taxon>
        <taxon>Embryophyta</taxon>
        <taxon>Tracheophyta</taxon>
        <taxon>Spermatophyta</taxon>
        <taxon>Magnoliopsida</taxon>
        <taxon>Liliopsida</taxon>
        <taxon>Poales</taxon>
        <taxon>Poaceae</taxon>
        <taxon>BOP clade</taxon>
        <taxon>Pooideae</taxon>
        <taxon>Poodae</taxon>
        <taxon>Poeae</taxon>
        <taxon>Poeae Chloroplast Group 1 (Aveneae type)</taxon>
        <taxon>Aveninae</taxon>
        <taxon>Avena</taxon>
    </lineage>
</organism>
<proteinExistence type="predicted"/>
<protein>
    <submittedName>
        <fullName evidence="1">Uncharacterized protein</fullName>
    </submittedName>
</protein>
<evidence type="ECO:0000313" key="1">
    <source>
        <dbReference type="EnsemblPlants" id="AVESA.00010b.r2.2AG0229090.3.CDS"/>
    </source>
</evidence>
<evidence type="ECO:0000313" key="2">
    <source>
        <dbReference type="Proteomes" id="UP001732700"/>
    </source>
</evidence>